<dbReference type="Pfam" id="PF08434">
    <property type="entry name" value="CLCA"/>
    <property type="match status" value="1"/>
</dbReference>
<keyword evidence="2" id="KW-1133">Transmembrane helix</keyword>
<feature type="region of interest" description="Disordered" evidence="1">
    <location>
        <begin position="1007"/>
        <end position="1049"/>
    </location>
</feature>
<reference evidence="4" key="1">
    <citation type="submission" date="2013-04" db="EMBL/GenBank/DDBJ databases">
        <authorList>
            <person name="Qu J."/>
            <person name="Murali S.C."/>
            <person name="Bandaranaike D."/>
            <person name="Bellair M."/>
            <person name="Blankenburg K."/>
            <person name="Chao H."/>
            <person name="Dinh H."/>
            <person name="Doddapaneni H."/>
            <person name="Downs B."/>
            <person name="Dugan-Rocha S."/>
            <person name="Elkadiri S."/>
            <person name="Gnanaolivu R.D."/>
            <person name="Hernandez B."/>
            <person name="Javaid M."/>
            <person name="Jayaseelan J.C."/>
            <person name="Lee S."/>
            <person name="Li M."/>
            <person name="Ming W."/>
            <person name="Munidasa M."/>
            <person name="Muniz J."/>
            <person name="Nguyen L."/>
            <person name="Ongeri F."/>
            <person name="Osuji N."/>
            <person name="Pu L.-L."/>
            <person name="Puazo M."/>
            <person name="Qu C."/>
            <person name="Quiroz J."/>
            <person name="Raj R."/>
            <person name="Weissenberger G."/>
            <person name="Xin Y."/>
            <person name="Zou X."/>
            <person name="Han Y."/>
            <person name="Richards S."/>
            <person name="Worley K."/>
            <person name="Muzny D."/>
            <person name="Gibbs R."/>
        </authorList>
    </citation>
    <scope>NUCLEOTIDE SEQUENCE</scope>
    <source>
        <strain evidence="4">Sampled in the wild</strain>
    </source>
</reference>
<name>A0A8K0KEU9_LADFU</name>
<keyword evidence="2" id="KW-0812">Transmembrane</keyword>
<evidence type="ECO:0000259" key="3">
    <source>
        <dbReference type="Pfam" id="PF08434"/>
    </source>
</evidence>
<keyword evidence="5" id="KW-1185">Reference proteome</keyword>
<organism evidence="4 5">
    <name type="scientific">Ladona fulva</name>
    <name type="common">Scarce chaser dragonfly</name>
    <name type="synonym">Libellula fulva</name>
    <dbReference type="NCBI Taxonomy" id="123851"/>
    <lineage>
        <taxon>Eukaryota</taxon>
        <taxon>Metazoa</taxon>
        <taxon>Ecdysozoa</taxon>
        <taxon>Arthropoda</taxon>
        <taxon>Hexapoda</taxon>
        <taxon>Insecta</taxon>
        <taxon>Pterygota</taxon>
        <taxon>Palaeoptera</taxon>
        <taxon>Odonata</taxon>
        <taxon>Epiprocta</taxon>
        <taxon>Anisoptera</taxon>
        <taxon>Libelluloidea</taxon>
        <taxon>Libellulidae</taxon>
        <taxon>Ladona</taxon>
    </lineage>
</organism>
<protein>
    <recommendedName>
        <fullName evidence="3">Calcium-activated chloride channel N-terminal domain-containing protein</fullName>
    </recommendedName>
</protein>
<evidence type="ECO:0000313" key="4">
    <source>
        <dbReference type="EMBL" id="KAG8232380.1"/>
    </source>
</evidence>
<gene>
    <name evidence="4" type="ORF">J437_LFUL012780</name>
</gene>
<dbReference type="InterPro" id="IPR013642">
    <property type="entry name" value="CLCA_N"/>
</dbReference>
<feature type="domain" description="Calcium-activated chloride channel N-terminal" evidence="3">
    <location>
        <begin position="5"/>
        <end position="237"/>
    </location>
</feature>
<reference evidence="4" key="2">
    <citation type="submission" date="2017-10" db="EMBL/GenBank/DDBJ databases">
        <title>Ladona fulva Genome sequencing and assembly.</title>
        <authorList>
            <person name="Murali S."/>
            <person name="Richards S."/>
            <person name="Bandaranaike D."/>
            <person name="Bellair M."/>
            <person name="Blankenburg K."/>
            <person name="Chao H."/>
            <person name="Dinh H."/>
            <person name="Doddapaneni H."/>
            <person name="Dugan-Rocha S."/>
            <person name="Elkadiri S."/>
            <person name="Gnanaolivu R."/>
            <person name="Hernandez B."/>
            <person name="Skinner E."/>
            <person name="Javaid M."/>
            <person name="Lee S."/>
            <person name="Li M."/>
            <person name="Ming W."/>
            <person name="Munidasa M."/>
            <person name="Muniz J."/>
            <person name="Nguyen L."/>
            <person name="Hughes D."/>
            <person name="Osuji N."/>
            <person name="Pu L.-L."/>
            <person name="Puazo M."/>
            <person name="Qu C."/>
            <person name="Quiroz J."/>
            <person name="Raj R."/>
            <person name="Weissenberger G."/>
            <person name="Xin Y."/>
            <person name="Zou X."/>
            <person name="Han Y."/>
            <person name="Worley K."/>
            <person name="Muzny D."/>
            <person name="Gibbs R."/>
        </authorList>
    </citation>
    <scope>NUCLEOTIDE SEQUENCE</scope>
    <source>
        <strain evidence="4">Sampled in the wild</strain>
    </source>
</reference>
<dbReference type="OrthoDB" id="687730at2759"/>
<dbReference type="EMBL" id="KZ308614">
    <property type="protein sequence ID" value="KAG8232380.1"/>
    <property type="molecule type" value="Genomic_DNA"/>
</dbReference>
<accession>A0A8K0KEU9</accession>
<evidence type="ECO:0000256" key="2">
    <source>
        <dbReference type="SAM" id="Phobius"/>
    </source>
</evidence>
<comment type="caution">
    <text evidence="4">The sequence shown here is derived from an EMBL/GenBank/DDBJ whole genome shotgun (WGS) entry which is preliminary data.</text>
</comment>
<evidence type="ECO:0000256" key="1">
    <source>
        <dbReference type="SAM" id="MobiDB-lite"/>
    </source>
</evidence>
<feature type="compositionally biased region" description="Low complexity" evidence="1">
    <location>
        <begin position="1018"/>
        <end position="1027"/>
    </location>
</feature>
<feature type="compositionally biased region" description="Polar residues" evidence="1">
    <location>
        <begin position="1271"/>
        <end position="1285"/>
    </location>
</feature>
<sequence>MVLSVITDASARLYNALGGRAWFRTVTILLPNSWMDDANDDGRICGRDEVSAAWARGESSSTADIRVTSTPHPLFGDSSWARQSGGCGAPGDFIEVTHSRVTDRRDDLGALFVRDWAKYRYGVFDEAGIGGDPVFPLCYRGQDPTTSKVTGCSDLPIGTAGPCEKLTEYEHFFGNVSHLLHPNATSSIMFDPTAPQVTKFCNSSTHDRYAPTKHNLMCDRKSVMEVILQHPDFSNNLDLDFAGDYEGMSVETRPLFSYKREDLTRYILVVEDTKHMLVRESWTFLRTAVRKLAFHDLPSEGSVEVGLVGAMEGGATRLHPVSPLAGSETRDALASCLPYNPGDSTSHISTPSSSACLHCGIKEALDMLEERSRERGPAASVIIIVSAGMENESGLPSSRSLWTQVARANSIYVPLSTVNYPIIGSGRQPLDQLAAATGGLAFTVPEKRVSVSESHLSAYMSLSRAFVAIRDEFQRGGTNALPIEIHYRELHDEDIERGRQVSQGSVGSPAAGTTVITGSFVVEDSLVDTGNMGGWPRRDNPVSSRFVIFTYKPENPLVRRIELISPSNRVYRTRSDALSSIRALTLQASLNESGTWTYTIERFIGTPQPLYVQVTSTPKTKTSPVISARAWASSSVVRPGTSDPVVLYVEVKKGHWPVVNARVEVQVRMWPSNDSSPAHISQHHTYRENEQRRFLLLDTGSGDPDVTRGDGVYSRYFVPPIPAATTPSEQVLYIMDISVTDDGTSTTYTWLSVQNTLQTSTCCGSNLRPEALAPLPSFQRVLPPLSLSTMKRSPLMHGMPPPPIVEPPPSKIGDLRSEVLAAETRARLTWTAPGARGDFGTVDSYEVRFSRNLAIVADKFEAATPWEKGRPFPLAPGSDTSFTLDFVGETALLDVPLFFAIRATSSRDELPSLYGRPSNVVRVLVPSPPPPPPPPPPPVLLHPGGYIGNGSDSDLTDLVVVPQRAGLASGVGMALQVILPAAVGILLLVGVLGVYFFLVAQRRRRTAKKHQHKPSINTSTTTTTYTSANGNSRNGPMPTPPPAYEPRLTEEGVKSDNLVRWIGENDGSAKRFSLGDDMVNVTSTHPDPRGTRLSVICGKEVNGIPQEVTQRTLSPYQSWTASQLLHEHERRHSPYGYGTGPIMQQSNQNSSCGDESWMVGPPQQFSGSSQGQPSINGSTHNSIMGMSHNNRAPSNMGMVNGDGEIEGQWMHNHMNGDGPSHVHPRDQMGNVVEGSFLSLVDESNVTANGMPRSKVPPPVAPKPILHHGLGFNQSSHQGSLTSVRSSALDKKKRNVTQV</sequence>
<feature type="region of interest" description="Disordered" evidence="1">
    <location>
        <begin position="1248"/>
        <end position="1298"/>
    </location>
</feature>
<dbReference type="Proteomes" id="UP000792457">
    <property type="component" value="Unassembled WGS sequence"/>
</dbReference>
<feature type="transmembrane region" description="Helical" evidence="2">
    <location>
        <begin position="977"/>
        <end position="1000"/>
    </location>
</feature>
<evidence type="ECO:0000313" key="5">
    <source>
        <dbReference type="Proteomes" id="UP000792457"/>
    </source>
</evidence>
<proteinExistence type="predicted"/>
<keyword evidence="2" id="KW-0472">Membrane</keyword>